<keyword evidence="4" id="KW-1003">Cell membrane</keyword>
<protein>
    <submittedName>
        <fullName evidence="14">Glycine receptor alpha-2</fullName>
    </submittedName>
</protein>
<evidence type="ECO:0000259" key="13">
    <source>
        <dbReference type="Pfam" id="PF02932"/>
    </source>
</evidence>
<accession>A0A5J4NN47</accession>
<evidence type="ECO:0000256" key="6">
    <source>
        <dbReference type="ARBA" id="ARBA00022729"/>
    </source>
</evidence>
<reference evidence="14 15" key="1">
    <citation type="journal article" date="2019" name="Gigascience">
        <title>Whole-genome sequence of the oriental lung fluke Paragonimus westermani.</title>
        <authorList>
            <person name="Oey H."/>
            <person name="Zakrzewski M."/>
            <person name="Narain K."/>
            <person name="Devi K.R."/>
            <person name="Agatsuma T."/>
            <person name="Nawaratna S."/>
            <person name="Gobert G.N."/>
            <person name="Jones M.K."/>
            <person name="Ragan M.A."/>
            <person name="McManus D.P."/>
            <person name="Krause L."/>
        </authorList>
    </citation>
    <scope>NUCLEOTIDE SEQUENCE [LARGE SCALE GENOMIC DNA]</scope>
    <source>
        <strain evidence="14 15">IND2009</strain>
    </source>
</reference>
<evidence type="ECO:0000256" key="7">
    <source>
        <dbReference type="ARBA" id="ARBA00022989"/>
    </source>
</evidence>
<dbReference type="InterPro" id="IPR018000">
    <property type="entry name" value="Neurotransmitter_ion_chnl_CS"/>
</dbReference>
<proteinExistence type="inferred from homology"/>
<evidence type="ECO:0000256" key="11">
    <source>
        <dbReference type="RuleBase" id="RU000687"/>
    </source>
</evidence>
<dbReference type="Pfam" id="PF02931">
    <property type="entry name" value="Neur_chan_LBD"/>
    <property type="match status" value="1"/>
</dbReference>
<dbReference type="InterPro" id="IPR006201">
    <property type="entry name" value="Neur_channel"/>
</dbReference>
<dbReference type="PRINTS" id="PR00252">
    <property type="entry name" value="NRIONCHANNEL"/>
</dbReference>
<dbReference type="AlphaFoldDB" id="A0A5J4NN47"/>
<evidence type="ECO:0000259" key="12">
    <source>
        <dbReference type="Pfam" id="PF02931"/>
    </source>
</evidence>
<dbReference type="InterPro" id="IPR006029">
    <property type="entry name" value="Neurotrans-gated_channel_TM"/>
</dbReference>
<keyword evidence="6 11" id="KW-0732">Signal</keyword>
<dbReference type="PROSITE" id="PS00236">
    <property type="entry name" value="NEUROTR_ION_CHANNEL"/>
    <property type="match status" value="1"/>
</dbReference>
<dbReference type="NCBIfam" id="TIGR00860">
    <property type="entry name" value="LIC"/>
    <property type="match status" value="1"/>
</dbReference>
<comment type="caution">
    <text evidence="14">The sequence shown here is derived from an EMBL/GenBank/DDBJ whole genome shotgun (WGS) entry which is preliminary data.</text>
</comment>
<evidence type="ECO:0000313" key="14">
    <source>
        <dbReference type="EMBL" id="KAA3676972.1"/>
    </source>
</evidence>
<feature type="transmembrane region" description="Helical" evidence="11">
    <location>
        <begin position="378"/>
        <end position="399"/>
    </location>
</feature>
<keyword evidence="9 11" id="KW-0472">Membrane</keyword>
<feature type="signal peptide" evidence="11">
    <location>
        <begin position="1"/>
        <end position="22"/>
    </location>
</feature>
<dbReference type="CDD" id="cd18987">
    <property type="entry name" value="LGIC_ECD_anion"/>
    <property type="match status" value="1"/>
</dbReference>
<dbReference type="GO" id="GO:0004888">
    <property type="term" value="F:transmembrane signaling receptor activity"/>
    <property type="evidence" value="ECO:0007669"/>
    <property type="project" value="InterPro"/>
</dbReference>
<evidence type="ECO:0000256" key="10">
    <source>
        <dbReference type="ARBA" id="ARBA00023303"/>
    </source>
</evidence>
<dbReference type="Gene3D" id="2.70.170.10">
    <property type="entry name" value="Neurotransmitter-gated ion-channel ligand-binding domain"/>
    <property type="match status" value="1"/>
</dbReference>
<dbReference type="Gene3D" id="1.20.58.390">
    <property type="entry name" value="Neurotransmitter-gated ion-channel transmembrane domain"/>
    <property type="match status" value="1"/>
</dbReference>
<dbReference type="GO" id="GO:0005230">
    <property type="term" value="F:extracellular ligand-gated monoatomic ion channel activity"/>
    <property type="evidence" value="ECO:0007669"/>
    <property type="project" value="InterPro"/>
</dbReference>
<dbReference type="InterPro" id="IPR006028">
    <property type="entry name" value="GABAA/Glycine_rcpt"/>
</dbReference>
<dbReference type="Pfam" id="PF02932">
    <property type="entry name" value="Neur_chan_memb"/>
    <property type="match status" value="1"/>
</dbReference>
<feature type="chain" id="PRO_5023964317" evidence="11">
    <location>
        <begin position="23"/>
        <end position="544"/>
    </location>
</feature>
<keyword evidence="10 11" id="KW-0407">Ion channel</keyword>
<evidence type="ECO:0000256" key="5">
    <source>
        <dbReference type="ARBA" id="ARBA00022692"/>
    </source>
</evidence>
<dbReference type="CDD" id="cd19049">
    <property type="entry name" value="LGIC_TM_anion"/>
    <property type="match status" value="1"/>
</dbReference>
<evidence type="ECO:0000313" key="15">
    <source>
        <dbReference type="Proteomes" id="UP000324629"/>
    </source>
</evidence>
<keyword evidence="8 11" id="KW-0406">Ion transport</keyword>
<evidence type="ECO:0000256" key="4">
    <source>
        <dbReference type="ARBA" id="ARBA00022475"/>
    </source>
</evidence>
<feature type="transmembrane region" description="Helical" evidence="11">
    <location>
        <begin position="353"/>
        <end position="371"/>
    </location>
</feature>
<evidence type="ECO:0000256" key="9">
    <source>
        <dbReference type="ARBA" id="ARBA00023136"/>
    </source>
</evidence>
<evidence type="ECO:0000256" key="8">
    <source>
        <dbReference type="ARBA" id="ARBA00023065"/>
    </source>
</evidence>
<keyword evidence="7 11" id="KW-1133">Transmembrane helix</keyword>
<keyword evidence="14" id="KW-0675">Receptor</keyword>
<dbReference type="PANTHER" id="PTHR18945">
    <property type="entry name" value="NEUROTRANSMITTER GATED ION CHANNEL"/>
    <property type="match status" value="1"/>
</dbReference>
<feature type="transmembrane region" description="Helical" evidence="11">
    <location>
        <begin position="411"/>
        <end position="433"/>
    </location>
</feature>
<evidence type="ECO:0000256" key="3">
    <source>
        <dbReference type="ARBA" id="ARBA00022448"/>
    </source>
</evidence>
<dbReference type="SUPFAM" id="SSF63712">
    <property type="entry name" value="Nicotinic receptor ligand binding domain-like"/>
    <property type="match status" value="1"/>
</dbReference>
<evidence type="ECO:0000256" key="2">
    <source>
        <dbReference type="ARBA" id="ARBA00004236"/>
    </source>
</evidence>
<organism evidence="14 15">
    <name type="scientific">Paragonimus westermani</name>
    <dbReference type="NCBI Taxonomy" id="34504"/>
    <lineage>
        <taxon>Eukaryota</taxon>
        <taxon>Metazoa</taxon>
        <taxon>Spiralia</taxon>
        <taxon>Lophotrochozoa</taxon>
        <taxon>Platyhelminthes</taxon>
        <taxon>Trematoda</taxon>
        <taxon>Digenea</taxon>
        <taxon>Plagiorchiida</taxon>
        <taxon>Troglotremata</taxon>
        <taxon>Troglotrematidae</taxon>
        <taxon>Paragonimus</taxon>
    </lineage>
</organism>
<comment type="similarity">
    <text evidence="11">Belongs to the ligand-gated ion channel (TC 1.A.9) family.</text>
</comment>
<evidence type="ECO:0000256" key="1">
    <source>
        <dbReference type="ARBA" id="ARBA00004141"/>
    </source>
</evidence>
<dbReference type="EMBL" id="QNGE01001720">
    <property type="protein sequence ID" value="KAA3676972.1"/>
    <property type="molecule type" value="Genomic_DNA"/>
</dbReference>
<keyword evidence="15" id="KW-1185">Reference proteome</keyword>
<feature type="transmembrane region" description="Helical" evidence="11">
    <location>
        <begin position="520"/>
        <end position="539"/>
    </location>
</feature>
<sequence>MISKTWLLIALHLFLIYEHTFCNINILSQPQPTHKTQLYQPSGTNPAVPYATRGSVGVLPQPPPGLPHSYAYGDPELTQPVLIQPDPLTNYIHGKQDALNVAAANPQPAAVPLLTKVSPEGDHSTAHNSSIRDQIVEMIMSKYKSYERPPEGGNATVVTMNMKILAIFSIDVRTMDYYVDALLRQTWKDRRLSWSDVPAFANYTQELVSPKLKEQLWLPDLFFRNGKDGYLHTMTLPNYLLRVSPNGEVLYSQKITMRFSCQMHLQTFPMDTQRCDMNIGSYGYTLSELKFVWRADKPVELSDNLQLSEFETPEEFEVADCSENSSTSTGQYSCLLATFELQRQLGSYLATTYIPNVLIIMVSWLSFWVNVDSAPARVPLGLLSLLGILTQAISVSSTLPRVSYIKAIDVWMMFSIIFVIGVLVEYAVALTVLRRNHQETWHQDVRHIVHEELTRWCAVCQQQQLSKIQNAQGLSRGQLGFCEEMELLLTSQLIDDNKEKSKLRRPPGLVESEVDRYSRFMFPASYILYNCFYWMYYLVLVGQN</sequence>
<dbReference type="InterPro" id="IPR036734">
    <property type="entry name" value="Neur_chan_lig-bd_sf"/>
</dbReference>
<dbReference type="InterPro" id="IPR006202">
    <property type="entry name" value="Neur_chan_lig-bd"/>
</dbReference>
<feature type="domain" description="Neurotransmitter-gated ion-channel ligand-binding" evidence="12">
    <location>
        <begin position="133"/>
        <end position="344"/>
    </location>
</feature>
<keyword evidence="5 11" id="KW-0812">Transmembrane</keyword>
<dbReference type="PRINTS" id="PR00253">
    <property type="entry name" value="GABAARECEPTR"/>
</dbReference>
<dbReference type="InterPro" id="IPR036719">
    <property type="entry name" value="Neuro-gated_channel_TM_sf"/>
</dbReference>
<dbReference type="FunFam" id="2.70.170.10:FF:000065">
    <property type="entry name" value="Glutamate-gated chloride channel, putative"/>
    <property type="match status" value="1"/>
</dbReference>
<dbReference type="SUPFAM" id="SSF90112">
    <property type="entry name" value="Neurotransmitter-gated ion-channel transmembrane pore"/>
    <property type="match status" value="1"/>
</dbReference>
<dbReference type="GO" id="GO:0005886">
    <property type="term" value="C:plasma membrane"/>
    <property type="evidence" value="ECO:0007669"/>
    <property type="project" value="UniProtKB-SubCell"/>
</dbReference>
<name>A0A5J4NN47_9TREM</name>
<dbReference type="InterPro" id="IPR038050">
    <property type="entry name" value="Neuro_actylchol_rec"/>
</dbReference>
<feature type="domain" description="Neurotransmitter-gated ion-channel transmembrane" evidence="13">
    <location>
        <begin position="352"/>
        <end position="467"/>
    </location>
</feature>
<keyword evidence="3 11" id="KW-0813">Transport</keyword>
<comment type="subcellular location">
    <subcellularLocation>
        <location evidence="2">Cell membrane</location>
    </subcellularLocation>
    <subcellularLocation>
        <location evidence="1">Membrane</location>
        <topology evidence="1">Multi-pass membrane protein</topology>
    </subcellularLocation>
</comment>
<dbReference type="Proteomes" id="UP000324629">
    <property type="component" value="Unassembled WGS sequence"/>
</dbReference>
<gene>
    <name evidence="14" type="ORF">DEA37_0005192</name>
</gene>